<sequence length="96" mass="11078">MGTVKLAKSLFAPSRHAISRLASSPTSALAAWLQSRADEWRMQFLRPRFLYASCPTMLIPKCKRVGCCQSAVYQIQLEQPRYQPSWRRLLREILPI</sequence>
<keyword evidence="2" id="KW-1185">Reference proteome</keyword>
<evidence type="ECO:0000313" key="2">
    <source>
        <dbReference type="Proteomes" id="UP000193411"/>
    </source>
</evidence>
<name>A0A1Y2HKS0_9FUNG</name>
<dbReference type="Proteomes" id="UP000193411">
    <property type="component" value="Unassembled WGS sequence"/>
</dbReference>
<dbReference type="EMBL" id="MCFL01000028">
    <property type="protein sequence ID" value="ORZ34441.1"/>
    <property type="molecule type" value="Genomic_DNA"/>
</dbReference>
<organism evidence="1 2">
    <name type="scientific">Catenaria anguillulae PL171</name>
    <dbReference type="NCBI Taxonomy" id="765915"/>
    <lineage>
        <taxon>Eukaryota</taxon>
        <taxon>Fungi</taxon>
        <taxon>Fungi incertae sedis</taxon>
        <taxon>Blastocladiomycota</taxon>
        <taxon>Blastocladiomycetes</taxon>
        <taxon>Blastocladiales</taxon>
        <taxon>Catenariaceae</taxon>
        <taxon>Catenaria</taxon>
    </lineage>
</organism>
<accession>A0A1Y2HKS0</accession>
<evidence type="ECO:0000313" key="1">
    <source>
        <dbReference type="EMBL" id="ORZ34441.1"/>
    </source>
</evidence>
<dbReference type="AlphaFoldDB" id="A0A1Y2HKS0"/>
<protein>
    <submittedName>
        <fullName evidence="1">Uncharacterized protein</fullName>
    </submittedName>
</protein>
<gene>
    <name evidence="1" type="ORF">BCR44DRAFT_1153381</name>
</gene>
<proteinExistence type="predicted"/>
<reference evidence="1 2" key="1">
    <citation type="submission" date="2016-07" db="EMBL/GenBank/DDBJ databases">
        <title>Pervasive Adenine N6-methylation of Active Genes in Fungi.</title>
        <authorList>
            <consortium name="DOE Joint Genome Institute"/>
            <person name="Mondo S.J."/>
            <person name="Dannebaum R.O."/>
            <person name="Kuo R.C."/>
            <person name="Labutti K."/>
            <person name="Haridas S."/>
            <person name="Kuo A."/>
            <person name="Salamov A."/>
            <person name="Ahrendt S.R."/>
            <person name="Lipzen A."/>
            <person name="Sullivan W."/>
            <person name="Andreopoulos W.B."/>
            <person name="Clum A."/>
            <person name="Lindquist E."/>
            <person name="Daum C."/>
            <person name="Ramamoorthy G.K."/>
            <person name="Gryganskyi A."/>
            <person name="Culley D."/>
            <person name="Magnuson J.K."/>
            <person name="James T.Y."/>
            <person name="O'Malley M.A."/>
            <person name="Stajich J.E."/>
            <person name="Spatafora J.W."/>
            <person name="Visel A."/>
            <person name="Grigoriev I.V."/>
        </authorList>
    </citation>
    <scope>NUCLEOTIDE SEQUENCE [LARGE SCALE GENOMIC DNA]</scope>
    <source>
        <strain evidence="1 2">PL171</strain>
    </source>
</reference>
<comment type="caution">
    <text evidence="1">The sequence shown here is derived from an EMBL/GenBank/DDBJ whole genome shotgun (WGS) entry which is preliminary data.</text>
</comment>